<dbReference type="PROSITE" id="PS50088">
    <property type="entry name" value="ANK_REPEAT"/>
    <property type="match status" value="3"/>
</dbReference>
<organism evidence="2 3">
    <name type="scientific">Aquibacillus halophilus</name>
    <dbReference type="NCBI Taxonomy" id="930132"/>
    <lineage>
        <taxon>Bacteria</taxon>
        <taxon>Bacillati</taxon>
        <taxon>Bacillota</taxon>
        <taxon>Bacilli</taxon>
        <taxon>Bacillales</taxon>
        <taxon>Bacillaceae</taxon>
        <taxon>Aquibacillus</taxon>
    </lineage>
</organism>
<dbReference type="InterPro" id="IPR002110">
    <property type="entry name" value="Ankyrin_rpt"/>
</dbReference>
<dbReference type="Proteomes" id="UP000799092">
    <property type="component" value="Unassembled WGS sequence"/>
</dbReference>
<dbReference type="OrthoDB" id="9810445at2"/>
<reference evidence="2" key="1">
    <citation type="submission" date="2019-11" db="EMBL/GenBank/DDBJ databases">
        <authorList>
            <person name="Li J."/>
        </authorList>
    </citation>
    <scope>NUCLEOTIDE SEQUENCE</scope>
    <source>
        <strain evidence="2">B6B</strain>
    </source>
</reference>
<name>A0A6A8DKI0_9BACI</name>
<feature type="repeat" description="ANK" evidence="1">
    <location>
        <begin position="301"/>
        <end position="333"/>
    </location>
</feature>
<dbReference type="PANTHER" id="PTHR24183:SF1">
    <property type="entry name" value="FIBRONECTIN TYPE 3 AND ANKYRIN REPEAT DOMAINS PROTEIN 1"/>
    <property type="match status" value="1"/>
</dbReference>
<comment type="caution">
    <text evidence="2">The sequence shown here is derived from an EMBL/GenBank/DDBJ whole genome shotgun (WGS) entry which is preliminary data.</text>
</comment>
<dbReference type="PANTHER" id="PTHR24183">
    <property type="entry name" value="FIBRONECTIN TYPE 3 AND ANKYRIN REPEAT DOMAINS PROTEIN 1"/>
    <property type="match status" value="1"/>
</dbReference>
<dbReference type="EMBL" id="WJNG01000015">
    <property type="protein sequence ID" value="MRH44281.1"/>
    <property type="molecule type" value="Genomic_DNA"/>
</dbReference>
<feature type="repeat" description="ANK" evidence="1">
    <location>
        <begin position="342"/>
        <end position="374"/>
    </location>
</feature>
<dbReference type="Pfam" id="PF12796">
    <property type="entry name" value="Ank_2"/>
    <property type="match status" value="2"/>
</dbReference>
<accession>A0A6A8DKI0</accession>
<dbReference type="RefSeq" id="WP_153737887.1">
    <property type="nucleotide sequence ID" value="NZ_WJNG01000015.1"/>
</dbReference>
<dbReference type="PROSITE" id="PS51257">
    <property type="entry name" value="PROKAR_LIPOPROTEIN"/>
    <property type="match status" value="1"/>
</dbReference>
<keyword evidence="3" id="KW-1185">Reference proteome</keyword>
<evidence type="ECO:0000313" key="3">
    <source>
        <dbReference type="Proteomes" id="UP000799092"/>
    </source>
</evidence>
<sequence length="434" mass="49439">MKNLMIVGACLFFLSACNIEGDATPKGSNINKEKIEEKIEPSFFQTKEKQLKDSLVINGISLGSTVNDVESAFGEPSEVNEEEDYYEYEYVDKGLEIVFLKDEHLVKSFGINKENYQTEEGIKLGSSFDDVMRHYYKYDPYFADTRIFLAHDETTLLLFNFTPENEVDFIFISEKEFFFKANGITFEQMVEMVQRLEEQPEHRGPQEFLEEQHEEAPDVLEKSKEVAEVDDELLRVVSDGDVEKVKKLLSSANYDVNELIVIHEESYADLRLIDRAAENGHLEIIRILISYGADQQLVDTAGFNALIYAVIGGHIEVVDYLLAQGADINFVVKDRSPHNLIGGKTPLFYAVIHDNLEMVKLLVERGASLNQQDEFGDTASMTGATYNRSTVVDYLLNIGANTSLKNQNGETVFDMANPDYDKYNEMLRVFKKYK</sequence>
<dbReference type="InterPro" id="IPR036770">
    <property type="entry name" value="Ankyrin_rpt-contain_sf"/>
</dbReference>
<gene>
    <name evidence="2" type="ORF">GH741_16680</name>
</gene>
<protein>
    <submittedName>
        <fullName evidence="2">Uncharacterized protein</fullName>
    </submittedName>
</protein>
<dbReference type="AlphaFoldDB" id="A0A6A8DKI0"/>
<dbReference type="Gene3D" id="1.25.40.20">
    <property type="entry name" value="Ankyrin repeat-containing domain"/>
    <property type="match status" value="2"/>
</dbReference>
<evidence type="ECO:0000313" key="2">
    <source>
        <dbReference type="EMBL" id="MRH44281.1"/>
    </source>
</evidence>
<dbReference type="PROSITE" id="PS50297">
    <property type="entry name" value="ANK_REP_REGION"/>
    <property type="match status" value="2"/>
</dbReference>
<dbReference type="SMART" id="SM00248">
    <property type="entry name" value="ANK"/>
    <property type="match status" value="4"/>
</dbReference>
<dbReference type="SUPFAM" id="SSF48403">
    <property type="entry name" value="Ankyrin repeat"/>
    <property type="match status" value="1"/>
</dbReference>
<evidence type="ECO:0000256" key="1">
    <source>
        <dbReference type="PROSITE-ProRule" id="PRU00023"/>
    </source>
</evidence>
<keyword evidence="1" id="KW-0040">ANK repeat</keyword>
<proteinExistence type="predicted"/>
<feature type="repeat" description="ANK" evidence="1">
    <location>
        <begin position="273"/>
        <end position="300"/>
    </location>
</feature>